<proteinExistence type="predicted"/>
<protein>
    <submittedName>
        <fullName evidence="2">Uncharacterized protein</fullName>
    </submittedName>
</protein>
<evidence type="ECO:0000256" key="1">
    <source>
        <dbReference type="SAM" id="Phobius"/>
    </source>
</evidence>
<sequence>MVDYRYITAVPSNFNYEEVLAKNHSYKTENKNLKIILFVIGVCVLGATIYFVNEELNKKKDSI</sequence>
<gene>
    <name evidence="2" type="ORF">CLV55_103180</name>
</gene>
<comment type="caution">
    <text evidence="2">The sequence shown here is derived from an EMBL/GenBank/DDBJ whole genome shotgun (WGS) entry which is preliminary data.</text>
</comment>
<reference evidence="2 3" key="1">
    <citation type="submission" date="2018-06" db="EMBL/GenBank/DDBJ databases">
        <title>Genomic Encyclopedia of Archaeal and Bacterial Type Strains, Phase II (KMG-II): from individual species to whole genera.</title>
        <authorList>
            <person name="Goeker M."/>
        </authorList>
    </citation>
    <scope>NUCLEOTIDE SEQUENCE [LARGE SCALE GENOMIC DNA]</scope>
    <source>
        <strain evidence="2 3">DSM 25663</strain>
    </source>
</reference>
<name>A0A328YIJ5_9FLAO</name>
<dbReference type="EMBL" id="QLSZ01000003">
    <property type="protein sequence ID" value="RAR73861.1"/>
    <property type="molecule type" value="Genomic_DNA"/>
</dbReference>
<keyword evidence="1" id="KW-0472">Membrane</keyword>
<dbReference type="AlphaFoldDB" id="A0A328YIJ5"/>
<keyword evidence="3" id="KW-1185">Reference proteome</keyword>
<accession>A0A328YIJ5</accession>
<dbReference type="Proteomes" id="UP000248840">
    <property type="component" value="Unassembled WGS sequence"/>
</dbReference>
<dbReference type="RefSeq" id="WP_112112659.1">
    <property type="nucleotide sequence ID" value="NZ_QLSZ01000003.1"/>
</dbReference>
<feature type="transmembrane region" description="Helical" evidence="1">
    <location>
        <begin position="35"/>
        <end position="53"/>
    </location>
</feature>
<keyword evidence="1" id="KW-0812">Transmembrane</keyword>
<keyword evidence="1" id="KW-1133">Transmembrane helix</keyword>
<evidence type="ECO:0000313" key="3">
    <source>
        <dbReference type="Proteomes" id="UP000248840"/>
    </source>
</evidence>
<organism evidence="2 3">
    <name type="scientific">Flavobacterium aciduliphilum</name>
    <dbReference type="NCBI Taxonomy" id="1101402"/>
    <lineage>
        <taxon>Bacteria</taxon>
        <taxon>Pseudomonadati</taxon>
        <taxon>Bacteroidota</taxon>
        <taxon>Flavobacteriia</taxon>
        <taxon>Flavobacteriales</taxon>
        <taxon>Flavobacteriaceae</taxon>
        <taxon>Flavobacterium</taxon>
    </lineage>
</organism>
<evidence type="ECO:0000313" key="2">
    <source>
        <dbReference type="EMBL" id="RAR73861.1"/>
    </source>
</evidence>